<feature type="domain" description="Reverse transcriptase Ty1/copia-type" evidence="1">
    <location>
        <begin position="75"/>
        <end position="137"/>
    </location>
</feature>
<proteinExistence type="predicted"/>
<accession>A0AAW2W2A5</accession>
<dbReference type="PANTHER" id="PTHR11439:SF470">
    <property type="entry name" value="CYSTEINE-RICH RLK (RECEPTOR-LIKE PROTEIN KINASE) 8"/>
    <property type="match status" value="1"/>
</dbReference>
<evidence type="ECO:0000259" key="1">
    <source>
        <dbReference type="Pfam" id="PF07727"/>
    </source>
</evidence>
<dbReference type="CDD" id="cd09272">
    <property type="entry name" value="RNase_HI_RT_Ty1"/>
    <property type="match status" value="1"/>
</dbReference>
<dbReference type="InterPro" id="IPR013103">
    <property type="entry name" value="RVT_2"/>
</dbReference>
<dbReference type="PANTHER" id="PTHR11439">
    <property type="entry name" value="GAG-POL-RELATED RETROTRANSPOSON"/>
    <property type="match status" value="1"/>
</dbReference>
<dbReference type="Pfam" id="PF07727">
    <property type="entry name" value="RVT_2"/>
    <property type="match status" value="1"/>
</dbReference>
<evidence type="ECO:0000313" key="2">
    <source>
        <dbReference type="EMBL" id="KAL0434306.1"/>
    </source>
</evidence>
<protein>
    <submittedName>
        <fullName evidence="2">Mitochondrial protein</fullName>
    </submittedName>
</protein>
<dbReference type="EMBL" id="JACGWN010000009">
    <property type="protein sequence ID" value="KAL0434306.1"/>
    <property type="molecule type" value="Genomic_DNA"/>
</dbReference>
<dbReference type="AlphaFoldDB" id="A0AAW2W2A5"/>
<name>A0AAW2W2A5_9LAMI</name>
<reference evidence="2" key="1">
    <citation type="submission" date="2020-06" db="EMBL/GenBank/DDBJ databases">
        <authorList>
            <person name="Li T."/>
            <person name="Hu X."/>
            <person name="Zhang T."/>
            <person name="Song X."/>
            <person name="Zhang H."/>
            <person name="Dai N."/>
            <person name="Sheng W."/>
            <person name="Hou X."/>
            <person name="Wei L."/>
        </authorList>
    </citation>
    <scope>NUCLEOTIDE SEQUENCE</scope>
    <source>
        <strain evidence="2">KEN1</strain>
        <tissue evidence="2">Leaf</tissue>
    </source>
</reference>
<reference evidence="2" key="2">
    <citation type="journal article" date="2024" name="Plant">
        <title>Genomic evolution and insights into agronomic trait innovations of Sesamum species.</title>
        <authorList>
            <person name="Miao H."/>
            <person name="Wang L."/>
            <person name="Qu L."/>
            <person name="Liu H."/>
            <person name="Sun Y."/>
            <person name="Le M."/>
            <person name="Wang Q."/>
            <person name="Wei S."/>
            <person name="Zheng Y."/>
            <person name="Lin W."/>
            <person name="Duan Y."/>
            <person name="Cao H."/>
            <person name="Xiong S."/>
            <person name="Wang X."/>
            <person name="Wei L."/>
            <person name="Li C."/>
            <person name="Ma Q."/>
            <person name="Ju M."/>
            <person name="Zhao R."/>
            <person name="Li G."/>
            <person name="Mu C."/>
            <person name="Tian Q."/>
            <person name="Mei H."/>
            <person name="Zhang T."/>
            <person name="Gao T."/>
            <person name="Zhang H."/>
        </authorList>
    </citation>
    <scope>NUCLEOTIDE SEQUENCE</scope>
    <source>
        <strain evidence="2">KEN1</strain>
    </source>
</reference>
<organism evidence="2">
    <name type="scientific">Sesamum latifolium</name>
    <dbReference type="NCBI Taxonomy" id="2727402"/>
    <lineage>
        <taxon>Eukaryota</taxon>
        <taxon>Viridiplantae</taxon>
        <taxon>Streptophyta</taxon>
        <taxon>Embryophyta</taxon>
        <taxon>Tracheophyta</taxon>
        <taxon>Spermatophyta</taxon>
        <taxon>Magnoliopsida</taxon>
        <taxon>eudicotyledons</taxon>
        <taxon>Gunneridae</taxon>
        <taxon>Pentapetalae</taxon>
        <taxon>asterids</taxon>
        <taxon>lamiids</taxon>
        <taxon>Lamiales</taxon>
        <taxon>Pedaliaceae</taxon>
        <taxon>Sesamum</taxon>
    </lineage>
</organism>
<comment type="caution">
    <text evidence="2">The sequence shown here is derived from an EMBL/GenBank/DDBJ whole genome shotgun (WGS) entry which is preliminary data.</text>
</comment>
<gene>
    <name evidence="2" type="ORF">Slati_2764900</name>
</gene>
<sequence>MSYSMKIFFSYALDHSFSSSNCPFPIVPAHSDYRLPYSLPKSPPSLEPRSLVEVVEHPEWREAMQVEILALEKINTWTLTALPAGKKAIGCKWVLKTKLSADGSVERYEMRLVAKGYNQIEGVDYTDSFSLMAKAVIIFICYLSRATKLVCKLEWSLYDLKQASRQWNVEDIGYARYFLGLKIARNSGGIYLAQTKYTLDIIKDTRLQHAKRVPTTFPHGLNLSTDSGALLKYPNFTEGWDALISWKTKKQLTVSAKYRSLAATVCELWWISFLLIDHGIPLHLSIDLLCDNKDSLHILANLVFHERKKHIELDYQLVCDAYKDGFVSPGHVCSSAQLVDMFTKVLPLKTFSFLLSKLGLVSLAPSPTCRGLLDYLVLLLFLMMMLAQG</sequence>